<accession>A0A443SHQ3</accession>
<evidence type="ECO:0000256" key="1">
    <source>
        <dbReference type="ARBA" id="ARBA00005964"/>
    </source>
</evidence>
<feature type="region of interest" description="Disordered" evidence="2">
    <location>
        <begin position="147"/>
        <end position="216"/>
    </location>
</feature>
<feature type="compositionally biased region" description="Polar residues" evidence="2">
    <location>
        <begin position="163"/>
        <end position="172"/>
    </location>
</feature>
<name>A0A443SHQ3_9ACAR</name>
<dbReference type="VEuPathDB" id="VectorBase:LDEU005026"/>
<comment type="caution">
    <text evidence="4">The sequence shown here is derived from an EMBL/GenBank/DDBJ whole genome shotgun (WGS) entry which is preliminary data.</text>
</comment>
<reference evidence="4 5" key="1">
    <citation type="journal article" date="2018" name="Gigascience">
        <title>Genomes of trombidid mites reveal novel predicted allergens and laterally-transferred genes associated with secondary metabolism.</title>
        <authorList>
            <person name="Dong X."/>
            <person name="Chaisiri K."/>
            <person name="Xia D."/>
            <person name="Armstrong S.D."/>
            <person name="Fang Y."/>
            <person name="Donnelly M.J."/>
            <person name="Kadowaki T."/>
            <person name="McGarry J.W."/>
            <person name="Darby A.C."/>
            <person name="Makepeace B.L."/>
        </authorList>
    </citation>
    <scope>NUCLEOTIDE SEQUENCE [LARGE SCALE GENOMIC DNA]</scope>
    <source>
        <strain evidence="4">UoL-UT</strain>
    </source>
</reference>
<evidence type="ECO:0000256" key="3">
    <source>
        <dbReference type="SAM" id="Phobius"/>
    </source>
</evidence>
<evidence type="ECO:0000313" key="4">
    <source>
        <dbReference type="EMBL" id="RWS27015.1"/>
    </source>
</evidence>
<dbReference type="Gene3D" id="3.40.50.1820">
    <property type="entry name" value="alpha/beta hydrolase"/>
    <property type="match status" value="1"/>
</dbReference>
<protein>
    <recommendedName>
        <fullName evidence="6">Neuroligin-4: X-linked-like protein</fullName>
    </recommendedName>
</protein>
<feature type="transmembrane region" description="Helical" evidence="3">
    <location>
        <begin position="250"/>
        <end position="274"/>
    </location>
</feature>
<dbReference type="EMBL" id="NCKV01002316">
    <property type="protein sequence ID" value="RWS27015.1"/>
    <property type="molecule type" value="Genomic_DNA"/>
</dbReference>
<feature type="compositionally biased region" description="Low complexity" evidence="2">
    <location>
        <begin position="192"/>
        <end position="210"/>
    </location>
</feature>
<organism evidence="4 5">
    <name type="scientific">Leptotrombidium deliense</name>
    <dbReference type="NCBI Taxonomy" id="299467"/>
    <lineage>
        <taxon>Eukaryota</taxon>
        <taxon>Metazoa</taxon>
        <taxon>Ecdysozoa</taxon>
        <taxon>Arthropoda</taxon>
        <taxon>Chelicerata</taxon>
        <taxon>Arachnida</taxon>
        <taxon>Acari</taxon>
        <taxon>Acariformes</taxon>
        <taxon>Trombidiformes</taxon>
        <taxon>Prostigmata</taxon>
        <taxon>Anystina</taxon>
        <taxon>Parasitengona</taxon>
        <taxon>Trombiculoidea</taxon>
        <taxon>Trombiculidae</taxon>
        <taxon>Leptotrombidium</taxon>
    </lineage>
</organism>
<dbReference type="OrthoDB" id="3200163at2759"/>
<comment type="similarity">
    <text evidence="1">Belongs to the type-B carboxylesterase/lipase family.</text>
</comment>
<dbReference type="Proteomes" id="UP000288716">
    <property type="component" value="Unassembled WGS sequence"/>
</dbReference>
<dbReference type="STRING" id="299467.A0A443SHQ3"/>
<dbReference type="InterPro" id="IPR051093">
    <property type="entry name" value="Neuroligin/BSAL"/>
</dbReference>
<evidence type="ECO:0000313" key="5">
    <source>
        <dbReference type="Proteomes" id="UP000288716"/>
    </source>
</evidence>
<keyword evidence="3" id="KW-0812">Transmembrane</keyword>
<evidence type="ECO:0000256" key="2">
    <source>
        <dbReference type="SAM" id="MobiDB-lite"/>
    </source>
</evidence>
<proteinExistence type="inferred from homology"/>
<evidence type="ECO:0008006" key="6">
    <source>
        <dbReference type="Google" id="ProtNLM"/>
    </source>
</evidence>
<dbReference type="AlphaFoldDB" id="A0A443SHQ3"/>
<feature type="compositionally biased region" description="Polar residues" evidence="2">
    <location>
        <begin position="179"/>
        <end position="191"/>
    </location>
</feature>
<keyword evidence="3" id="KW-0472">Membrane</keyword>
<keyword evidence="5" id="KW-1185">Reference proteome</keyword>
<dbReference type="PANTHER" id="PTHR43903">
    <property type="entry name" value="NEUROLIGIN"/>
    <property type="match status" value="1"/>
</dbReference>
<dbReference type="InterPro" id="IPR029058">
    <property type="entry name" value="AB_hydrolase_fold"/>
</dbReference>
<gene>
    <name evidence="4" type="ORF">B4U80_04938</name>
</gene>
<sequence length="309" mass="34962">MFLKRLLSNAITLRICGIERRKRKYVSLFVALLNICNAFHIFAHRNPTANVQLSDNNNNAGKMSVDRSVLQNVEKSFWPQYDEKEQQYMSITVKPKVRDHFQAHRLSYWLNLIPKLHIPGPASASQEHHLLQDFDDIHSYEGIVRESAVSTGDVNEHREKQQKAITTQSYNELQIDLPSRNNSLSTHSSNDLPQTLSSSSPSTVQSVTSSANDKQRTHLESAFDTIKHNKDNNINASMSMFMQQGSYSTALSVTIAIGCSLLLLNILIFAGILYQKDRMRNTNTDAGNKKMELQSFLCRDSKIASEESS</sequence>
<keyword evidence="3" id="KW-1133">Transmembrane helix</keyword>